<evidence type="ECO:0000313" key="1">
    <source>
        <dbReference type="EMBL" id="KAJ9054152.1"/>
    </source>
</evidence>
<gene>
    <name evidence="1" type="ORF">DSO57_1017627</name>
</gene>
<proteinExistence type="predicted"/>
<dbReference type="EMBL" id="QTSX02006464">
    <property type="protein sequence ID" value="KAJ9054152.1"/>
    <property type="molecule type" value="Genomic_DNA"/>
</dbReference>
<keyword evidence="2" id="KW-1185">Reference proteome</keyword>
<sequence length="61" mass="6794">MSGLPRKVEDAGHNFWTYPPNNDDMCTKLEARSKPFPLTVIGKKTPAFFLASQIAISNLPM</sequence>
<comment type="caution">
    <text evidence="1">The sequence shown here is derived from an EMBL/GenBank/DDBJ whole genome shotgun (WGS) entry which is preliminary data.</text>
</comment>
<organism evidence="1 2">
    <name type="scientific">Entomophthora muscae</name>
    <dbReference type="NCBI Taxonomy" id="34485"/>
    <lineage>
        <taxon>Eukaryota</taxon>
        <taxon>Fungi</taxon>
        <taxon>Fungi incertae sedis</taxon>
        <taxon>Zoopagomycota</taxon>
        <taxon>Entomophthoromycotina</taxon>
        <taxon>Entomophthoromycetes</taxon>
        <taxon>Entomophthorales</taxon>
        <taxon>Entomophthoraceae</taxon>
        <taxon>Entomophthora</taxon>
    </lineage>
</organism>
<accession>A0ACC2RVS7</accession>
<evidence type="ECO:0000313" key="2">
    <source>
        <dbReference type="Proteomes" id="UP001165960"/>
    </source>
</evidence>
<protein>
    <submittedName>
        <fullName evidence="1">Uncharacterized protein</fullName>
    </submittedName>
</protein>
<reference evidence="1" key="1">
    <citation type="submission" date="2022-04" db="EMBL/GenBank/DDBJ databases">
        <title>Genome of the entomopathogenic fungus Entomophthora muscae.</title>
        <authorList>
            <person name="Elya C."/>
            <person name="Lovett B.R."/>
            <person name="Lee E."/>
            <person name="Macias A.M."/>
            <person name="Hajek A.E."/>
            <person name="De Bivort B.L."/>
            <person name="Kasson M.T."/>
            <person name="De Fine Licht H.H."/>
            <person name="Stajich J.E."/>
        </authorList>
    </citation>
    <scope>NUCLEOTIDE SEQUENCE</scope>
    <source>
        <strain evidence="1">Berkeley</strain>
    </source>
</reference>
<dbReference type="Proteomes" id="UP001165960">
    <property type="component" value="Unassembled WGS sequence"/>
</dbReference>
<name>A0ACC2RVS7_9FUNG</name>